<dbReference type="Gene3D" id="3.10.129.10">
    <property type="entry name" value="Hotdog Thioesterase"/>
    <property type="match status" value="1"/>
</dbReference>
<name>A0ABU4BI66_9NOCA</name>
<evidence type="ECO:0000313" key="1">
    <source>
        <dbReference type="EMBL" id="MDV6263754.1"/>
    </source>
</evidence>
<dbReference type="PANTHER" id="PTHR43664:SF1">
    <property type="entry name" value="BETA-METHYLMALYL-COA DEHYDRATASE"/>
    <property type="match status" value="1"/>
</dbReference>
<dbReference type="EMBL" id="JAWLJX010000008">
    <property type="protein sequence ID" value="MDV6263754.1"/>
    <property type="molecule type" value="Genomic_DNA"/>
</dbReference>
<dbReference type="Pfam" id="PF19315">
    <property type="entry name" value="MC_hydratase"/>
    <property type="match status" value="1"/>
</dbReference>
<dbReference type="InterPro" id="IPR029069">
    <property type="entry name" value="HotDog_dom_sf"/>
</dbReference>
<dbReference type="RefSeq" id="WP_317565857.1">
    <property type="nucleotide sequence ID" value="NZ_JAWLJX010000008.1"/>
</dbReference>
<organism evidence="1 2">
    <name type="scientific">Rhodococcoides yunnanense</name>
    <dbReference type="NCBI Taxonomy" id="278209"/>
    <lineage>
        <taxon>Bacteria</taxon>
        <taxon>Bacillati</taxon>
        <taxon>Actinomycetota</taxon>
        <taxon>Actinomycetes</taxon>
        <taxon>Mycobacteriales</taxon>
        <taxon>Nocardiaceae</taxon>
        <taxon>Rhodococcoides</taxon>
    </lineage>
</organism>
<reference evidence="1 2" key="1">
    <citation type="submission" date="2023-10" db="EMBL/GenBank/DDBJ databases">
        <title>Development of a sustainable strategy for remediation of hydrocarbon-contaminated territories based on the waste exchange concept.</title>
        <authorList>
            <person name="Krivoruchko A."/>
        </authorList>
    </citation>
    <scope>NUCLEOTIDE SEQUENCE [LARGE SCALE GENOMIC DNA]</scope>
    <source>
        <strain evidence="1 2">IEGM 1323</strain>
    </source>
</reference>
<dbReference type="InterPro" id="IPR052342">
    <property type="entry name" value="MCH/BMMD"/>
</dbReference>
<dbReference type="InterPro" id="IPR048274">
    <property type="entry name" value="MC_hydratase"/>
</dbReference>
<proteinExistence type="predicted"/>
<dbReference type="Proteomes" id="UP001185755">
    <property type="component" value="Unassembled WGS sequence"/>
</dbReference>
<evidence type="ECO:0000313" key="2">
    <source>
        <dbReference type="Proteomes" id="UP001185755"/>
    </source>
</evidence>
<sequence length="187" mass="20394">MAIHPAVLGRFFDDYAVGDVYQHPFGRTISETDNTWITLLSLNTNQNHFNAHLASQNPITDGKVIVNSGFTVSVVLGLSVIDMSQNAISNLAFTDIKMSHPVYAGDTLYAESICTGLRKSESRPYAGIVSMITRGLNQDGVEVISWKRSVMVATRDSGIGQNYFPEAKNGPLELPADLELQTKDSDA</sequence>
<dbReference type="SUPFAM" id="SSF54637">
    <property type="entry name" value="Thioesterase/thiol ester dehydrase-isomerase"/>
    <property type="match status" value="1"/>
</dbReference>
<dbReference type="PANTHER" id="PTHR43664">
    <property type="entry name" value="MONOAMINE OXIDASE-RELATED"/>
    <property type="match status" value="1"/>
</dbReference>
<dbReference type="CDD" id="cd03451">
    <property type="entry name" value="FkbR2"/>
    <property type="match status" value="1"/>
</dbReference>
<keyword evidence="2" id="KW-1185">Reference proteome</keyword>
<accession>A0ABU4BI66</accession>
<gene>
    <name evidence="1" type="ORF">R3P96_20650</name>
</gene>
<comment type="caution">
    <text evidence="1">The sequence shown here is derived from an EMBL/GenBank/DDBJ whole genome shotgun (WGS) entry which is preliminary data.</text>
</comment>
<protein>
    <submittedName>
        <fullName evidence="1">MaoC family dehydratase</fullName>
    </submittedName>
</protein>